<organism evidence="1 2">
    <name type="scientific">Kaistella yananensis</name>
    <dbReference type="NCBI Taxonomy" id="2989820"/>
    <lineage>
        <taxon>Bacteria</taxon>
        <taxon>Pseudomonadati</taxon>
        <taxon>Bacteroidota</taxon>
        <taxon>Flavobacteriia</taxon>
        <taxon>Flavobacteriales</taxon>
        <taxon>Weeksellaceae</taxon>
        <taxon>Chryseobacterium group</taxon>
        <taxon>Kaistella</taxon>
    </lineage>
</organism>
<keyword evidence="2" id="KW-1185">Reference proteome</keyword>
<comment type="caution">
    <text evidence="1">The sequence shown here is derived from an EMBL/GenBank/DDBJ whole genome shotgun (WGS) entry which is preliminary data.</text>
</comment>
<gene>
    <name evidence="1" type="ORF">OK344_06695</name>
</gene>
<reference evidence="1 2" key="1">
    <citation type="submission" date="2022-10" db="EMBL/GenBank/DDBJ databases">
        <title>Kaistella sp. BT-6-1-3.</title>
        <authorList>
            <person name="Ai J."/>
            <person name="Deng Z."/>
        </authorList>
    </citation>
    <scope>NUCLEOTIDE SEQUENCE [LARGE SCALE GENOMIC DNA]</scope>
    <source>
        <strain evidence="1 2">BT6-1-3</strain>
    </source>
</reference>
<dbReference type="Proteomes" id="UP001209107">
    <property type="component" value="Unassembled WGS sequence"/>
</dbReference>
<dbReference type="GO" id="GO:0016740">
    <property type="term" value="F:transferase activity"/>
    <property type="evidence" value="ECO:0007669"/>
    <property type="project" value="UniProtKB-KW"/>
</dbReference>
<evidence type="ECO:0000313" key="2">
    <source>
        <dbReference type="Proteomes" id="UP001209107"/>
    </source>
</evidence>
<dbReference type="RefSeq" id="WP_265144051.1">
    <property type="nucleotide sequence ID" value="NZ_JAPCHZ010000002.1"/>
</dbReference>
<name>A0ABT3JN31_9FLAO</name>
<sequence length="278" mass="33007">MKPFLHIITTRFNVPTQSWNITRDGKAPLSEEWHEHRFEVFRKFTLPSFKNQINQDFVWLVFFDVNTDPKYKKVITITQKEYPKLIPVFINEFAQMQPWIINFIKTKKEQFQFVITSDIDNDDLLHKKFTQTVQQYFKPVHDLVIDVRTGIQLEMNGKNAKVFSVNMAASPFVSLVEEINEAGSVIKEPYHSKYRIYNEYSFFDREALFIQFVHPFNMVNNIRADNKRLYGFDYASFGMTAPLEFTISSISTFIHNTKRNMRLAHNKILRKLKSNPER</sequence>
<dbReference type="EMBL" id="JAPCHZ010000002">
    <property type="protein sequence ID" value="MCW4451896.1"/>
    <property type="molecule type" value="Genomic_DNA"/>
</dbReference>
<evidence type="ECO:0000313" key="1">
    <source>
        <dbReference type="EMBL" id="MCW4451896.1"/>
    </source>
</evidence>
<keyword evidence="1" id="KW-0808">Transferase</keyword>
<protein>
    <submittedName>
        <fullName evidence="1">Rhamnosyl transferase</fullName>
    </submittedName>
</protein>
<dbReference type="InterPro" id="IPR021466">
    <property type="entry name" value="Put_rhamnosyl_transferase"/>
</dbReference>
<accession>A0ABT3JN31</accession>
<dbReference type="Pfam" id="PF11316">
    <property type="entry name" value="Rhamno_transf"/>
    <property type="match status" value="1"/>
</dbReference>
<proteinExistence type="predicted"/>